<organism evidence="9">
    <name type="scientific">marine metagenome</name>
    <dbReference type="NCBI Taxonomy" id="408172"/>
    <lineage>
        <taxon>unclassified sequences</taxon>
        <taxon>metagenomes</taxon>
        <taxon>ecological metagenomes</taxon>
    </lineage>
</organism>
<dbReference type="PANTHER" id="PTHR43181">
    <property type="entry name" value="2-C-METHYL-D-ERYTHRITOL 2,4-CYCLODIPHOSPHATE SYNTHASE, CHLOROPLASTIC"/>
    <property type="match status" value="1"/>
</dbReference>
<comment type="catalytic activity">
    <reaction evidence="1">
        <text>4-CDP-2-C-methyl-D-erythritol 2-phosphate = 2-C-methyl-D-erythritol 2,4-cyclic diphosphate + CMP</text>
        <dbReference type="Rhea" id="RHEA:23864"/>
        <dbReference type="ChEBI" id="CHEBI:57919"/>
        <dbReference type="ChEBI" id="CHEBI:58483"/>
        <dbReference type="ChEBI" id="CHEBI:60377"/>
        <dbReference type="EC" id="4.6.1.12"/>
    </reaction>
</comment>
<dbReference type="GO" id="GO:0008685">
    <property type="term" value="F:2-C-methyl-D-erythritol 2,4-cyclodiphosphate synthase activity"/>
    <property type="evidence" value="ECO:0007669"/>
    <property type="project" value="UniProtKB-EC"/>
</dbReference>
<dbReference type="Gene3D" id="3.30.1330.50">
    <property type="entry name" value="2-C-methyl-D-erythritol 2,4-cyclodiphosphate synthase"/>
    <property type="match status" value="1"/>
</dbReference>
<proteinExistence type="inferred from homology"/>
<keyword evidence="5" id="KW-0479">Metal-binding</keyword>
<dbReference type="UniPathway" id="UPA00056">
    <property type="reaction ID" value="UER00095"/>
</dbReference>
<keyword evidence="7" id="KW-0456">Lyase</keyword>
<dbReference type="InterPro" id="IPR003526">
    <property type="entry name" value="MECDP_synthase"/>
</dbReference>
<comment type="pathway">
    <text evidence="3">Isoprenoid biosynthesis; isopentenyl diphosphate biosynthesis via DXP pathway; isopentenyl diphosphate from 1-deoxy-D-xylulose 5-phosphate: step 4/6.</text>
</comment>
<dbReference type="GO" id="GO:0019288">
    <property type="term" value="P:isopentenyl diphosphate biosynthetic process, methylerythritol 4-phosphate pathway"/>
    <property type="evidence" value="ECO:0007669"/>
    <property type="project" value="UniProtKB-UniPathway"/>
</dbReference>
<dbReference type="PROSITE" id="PS01350">
    <property type="entry name" value="ISPF"/>
    <property type="match status" value="1"/>
</dbReference>
<dbReference type="EC" id="4.6.1.12" evidence="4"/>
<name>A0A382RAG2_9ZZZZ</name>
<evidence type="ECO:0000259" key="8">
    <source>
        <dbReference type="Pfam" id="PF02542"/>
    </source>
</evidence>
<dbReference type="Pfam" id="PF02542">
    <property type="entry name" value="YgbB"/>
    <property type="match status" value="1"/>
</dbReference>
<dbReference type="PANTHER" id="PTHR43181:SF1">
    <property type="entry name" value="2-C-METHYL-D-ERYTHRITOL 2,4-CYCLODIPHOSPHATE SYNTHASE, CHLOROPLASTIC"/>
    <property type="match status" value="1"/>
</dbReference>
<accession>A0A382RAG2</accession>
<protein>
    <recommendedName>
        <fullName evidence="4">2-C-methyl-D-erythritol 2,4-cyclodiphosphate synthase</fullName>
        <ecNumber evidence="4">4.6.1.12</ecNumber>
    </recommendedName>
</protein>
<evidence type="ECO:0000256" key="6">
    <source>
        <dbReference type="ARBA" id="ARBA00023229"/>
    </source>
</evidence>
<dbReference type="InterPro" id="IPR020555">
    <property type="entry name" value="MECDP_synthase_CS"/>
</dbReference>
<evidence type="ECO:0000313" key="9">
    <source>
        <dbReference type="EMBL" id="SVC94008.1"/>
    </source>
</evidence>
<gene>
    <name evidence="9" type="ORF">METZ01_LOCUS346862</name>
</gene>
<dbReference type="AlphaFoldDB" id="A0A382RAG2"/>
<dbReference type="NCBIfam" id="TIGR00151">
    <property type="entry name" value="ispF"/>
    <property type="match status" value="1"/>
</dbReference>
<keyword evidence="6" id="KW-0414">Isoprene biosynthesis</keyword>
<reference evidence="9" key="1">
    <citation type="submission" date="2018-05" db="EMBL/GenBank/DDBJ databases">
        <authorList>
            <person name="Lanie J.A."/>
            <person name="Ng W.-L."/>
            <person name="Kazmierczak K.M."/>
            <person name="Andrzejewski T.M."/>
            <person name="Davidsen T.M."/>
            <person name="Wayne K.J."/>
            <person name="Tettelin H."/>
            <person name="Glass J.I."/>
            <person name="Rusch D."/>
            <person name="Podicherti R."/>
            <person name="Tsui H.-C.T."/>
            <person name="Winkler M.E."/>
        </authorList>
    </citation>
    <scope>NUCLEOTIDE SEQUENCE</scope>
</reference>
<dbReference type="FunFam" id="3.30.1330.50:FF:000003">
    <property type="entry name" value="2-C-methyl-D-erythritol 2,4-cyclodiphosphate synthase"/>
    <property type="match status" value="1"/>
</dbReference>
<dbReference type="GO" id="GO:0016114">
    <property type="term" value="P:terpenoid biosynthetic process"/>
    <property type="evidence" value="ECO:0007669"/>
    <property type="project" value="InterPro"/>
</dbReference>
<evidence type="ECO:0000256" key="1">
    <source>
        <dbReference type="ARBA" id="ARBA00000200"/>
    </source>
</evidence>
<evidence type="ECO:0000256" key="7">
    <source>
        <dbReference type="ARBA" id="ARBA00023239"/>
    </source>
</evidence>
<dbReference type="InterPro" id="IPR036571">
    <property type="entry name" value="MECDP_synthase_sf"/>
</dbReference>
<dbReference type="CDD" id="cd00554">
    <property type="entry name" value="MECDP_synthase"/>
    <property type="match status" value="1"/>
</dbReference>
<dbReference type="HAMAP" id="MF_00107">
    <property type="entry name" value="IspF"/>
    <property type="match status" value="1"/>
</dbReference>
<dbReference type="EMBL" id="UINC01119876">
    <property type="protein sequence ID" value="SVC94008.1"/>
    <property type="molecule type" value="Genomic_DNA"/>
</dbReference>
<dbReference type="SUPFAM" id="SSF69765">
    <property type="entry name" value="IpsF-like"/>
    <property type="match status" value="1"/>
</dbReference>
<evidence type="ECO:0000256" key="5">
    <source>
        <dbReference type="ARBA" id="ARBA00022723"/>
    </source>
</evidence>
<dbReference type="GO" id="GO:0046872">
    <property type="term" value="F:metal ion binding"/>
    <property type="evidence" value="ECO:0007669"/>
    <property type="project" value="UniProtKB-KW"/>
</dbReference>
<evidence type="ECO:0000256" key="2">
    <source>
        <dbReference type="ARBA" id="ARBA00001968"/>
    </source>
</evidence>
<comment type="cofactor">
    <cofactor evidence="2">
        <name>a divalent metal cation</name>
        <dbReference type="ChEBI" id="CHEBI:60240"/>
    </cofactor>
</comment>
<evidence type="ECO:0000256" key="3">
    <source>
        <dbReference type="ARBA" id="ARBA00004709"/>
    </source>
</evidence>
<sequence>MRIGFGYDSHRFEKGRTLMLAGIMIPDEPGLSGYSDGDAVAHAVADALLGAAASGDIGQHFPSGDPRWEGVDSMDLLARVVGIIEDARYRVSNVDITVICERPKIALYAAAMRIRLAKILGLGPEAVSIKGKTDESMGWTGSGEGLAVHAVALLDETEERKPSEAV</sequence>
<feature type="domain" description="2-C-methyl-D-erythritol 2,4-cyclodiphosphate synthase" evidence="8">
    <location>
        <begin position="1"/>
        <end position="154"/>
    </location>
</feature>
<evidence type="ECO:0000256" key="4">
    <source>
        <dbReference type="ARBA" id="ARBA00012579"/>
    </source>
</evidence>